<dbReference type="RefSeq" id="WP_319983459.1">
    <property type="nucleotide sequence ID" value="NZ_JAXAVV010000003.1"/>
</dbReference>
<organism evidence="3 4">
    <name type="scientific">Lentzea kristufekii</name>
    <dbReference type="NCBI Taxonomy" id="3095430"/>
    <lineage>
        <taxon>Bacteria</taxon>
        <taxon>Bacillati</taxon>
        <taxon>Actinomycetota</taxon>
        <taxon>Actinomycetes</taxon>
        <taxon>Pseudonocardiales</taxon>
        <taxon>Pseudonocardiaceae</taxon>
        <taxon>Lentzea</taxon>
    </lineage>
</organism>
<keyword evidence="2" id="KW-1133">Transmembrane helix</keyword>
<sequence length="249" mass="25307">MTGMERVPMGPPWSVDLIADLHAGVLPPEVAAQLRPRVEADAEASEILRALDATLEDLHSLPPVPMPDHVAARIDAALAALAAEARPGLAPVVSLNDARKRRNRRLGMGGAGVLVAAAAAFGIVLAVSPGAQQPPANDAAPAQTSKPSAAPPLALKRDELGSAVGEVLKAQNYGPLETPDRLAGCLKGGGITSSGNPLGISPVELEGKSAVMAILPAGLGKYRLVVLDPATCGPDKPEGVLADTTVGQR</sequence>
<protein>
    <recommendedName>
        <fullName evidence="5">Anti-sigma-M factor RsmA</fullName>
    </recommendedName>
</protein>
<reference evidence="3 4" key="2">
    <citation type="submission" date="2023-11" db="EMBL/GenBank/DDBJ databases">
        <authorList>
            <person name="Lara A.C."/>
            <person name="Chronakova A."/>
        </authorList>
    </citation>
    <scope>NUCLEOTIDE SEQUENCE [LARGE SCALE GENOMIC DNA]</scope>
    <source>
        <strain evidence="3 4">BCCO 10_0798</strain>
    </source>
</reference>
<evidence type="ECO:0000313" key="3">
    <source>
        <dbReference type="EMBL" id="MDX8049408.1"/>
    </source>
</evidence>
<keyword evidence="2" id="KW-0812">Transmembrane</keyword>
<evidence type="ECO:0000256" key="2">
    <source>
        <dbReference type="SAM" id="Phobius"/>
    </source>
</evidence>
<dbReference type="EMBL" id="JAXAVV010000003">
    <property type="protein sequence ID" value="MDX8049408.1"/>
    <property type="molecule type" value="Genomic_DNA"/>
</dbReference>
<dbReference type="Proteomes" id="UP001271792">
    <property type="component" value="Unassembled WGS sequence"/>
</dbReference>
<evidence type="ECO:0000256" key="1">
    <source>
        <dbReference type="SAM" id="MobiDB-lite"/>
    </source>
</evidence>
<evidence type="ECO:0000313" key="4">
    <source>
        <dbReference type="Proteomes" id="UP001271792"/>
    </source>
</evidence>
<feature type="compositionally biased region" description="Low complexity" evidence="1">
    <location>
        <begin position="132"/>
        <end position="143"/>
    </location>
</feature>
<evidence type="ECO:0008006" key="5">
    <source>
        <dbReference type="Google" id="ProtNLM"/>
    </source>
</evidence>
<reference evidence="3 4" key="1">
    <citation type="submission" date="2023-11" db="EMBL/GenBank/DDBJ databases">
        <title>Lentzea sokolovensis, sp. nov., Lentzea kristufkii, sp. nov., and Lentzea miocenensis, sp. nov., rare actinobacteria from Sokolov Coal Basin, Miocene lacustrine sediment, Czech Republic.</title>
        <authorList>
            <person name="Lara A."/>
            <person name="Kotroba L."/>
            <person name="Nouioui I."/>
            <person name="Neumann-Schaal M."/>
            <person name="Mast Y."/>
            <person name="Chronakova A."/>
        </authorList>
    </citation>
    <scope>NUCLEOTIDE SEQUENCE [LARGE SCALE GENOMIC DNA]</scope>
    <source>
        <strain evidence="3 4">BCCO 10_0798</strain>
    </source>
</reference>
<proteinExistence type="predicted"/>
<keyword evidence="4" id="KW-1185">Reference proteome</keyword>
<accession>A0ABU4TMU0</accession>
<keyword evidence="2" id="KW-0472">Membrane</keyword>
<feature type="region of interest" description="Disordered" evidence="1">
    <location>
        <begin position="132"/>
        <end position="152"/>
    </location>
</feature>
<feature type="transmembrane region" description="Helical" evidence="2">
    <location>
        <begin position="106"/>
        <end position="127"/>
    </location>
</feature>
<gene>
    <name evidence="3" type="ORF">SK571_08445</name>
</gene>
<comment type="caution">
    <text evidence="3">The sequence shown here is derived from an EMBL/GenBank/DDBJ whole genome shotgun (WGS) entry which is preliminary data.</text>
</comment>
<name>A0ABU4TMU0_9PSEU</name>